<dbReference type="AlphaFoldDB" id="A0AAW3JV29"/>
<dbReference type="RefSeq" id="WP_022013820.1">
    <property type="nucleotide sequence ID" value="NZ_DBGBRS010000086.1"/>
</dbReference>
<feature type="domain" description="ANTAR" evidence="1">
    <location>
        <begin position="116"/>
        <end position="177"/>
    </location>
</feature>
<dbReference type="Gene3D" id="1.10.10.10">
    <property type="entry name" value="Winged helix-like DNA-binding domain superfamily/Winged helix DNA-binding domain"/>
    <property type="match status" value="1"/>
</dbReference>
<dbReference type="GO" id="GO:0003723">
    <property type="term" value="F:RNA binding"/>
    <property type="evidence" value="ECO:0007669"/>
    <property type="project" value="InterPro"/>
</dbReference>
<evidence type="ECO:0000313" key="3">
    <source>
        <dbReference type="Proteomes" id="UP000050833"/>
    </source>
</evidence>
<reference evidence="2 3" key="1">
    <citation type="submission" date="2015-10" db="EMBL/GenBank/DDBJ databases">
        <title>Butyribacter intestini gen. nov., sp. nov., a butyric acid-producing bacterium of the family Lachnospiraceae isolated from the human faeces.</title>
        <authorList>
            <person name="Zou Y."/>
            <person name="Xue W."/>
            <person name="Luo G."/>
            <person name="Lv M."/>
        </authorList>
    </citation>
    <scope>NUCLEOTIDE SEQUENCE [LARGE SCALE GENOMIC DNA]</scope>
    <source>
        <strain evidence="2 3">TF01-11</strain>
    </source>
</reference>
<dbReference type="EMBL" id="LLKB01000001">
    <property type="protein sequence ID" value="KQC86753.1"/>
    <property type="molecule type" value="Genomic_DNA"/>
</dbReference>
<dbReference type="SUPFAM" id="SSF52172">
    <property type="entry name" value="CheY-like"/>
    <property type="match status" value="1"/>
</dbReference>
<organism evidence="2 3">
    <name type="scientific">Butyribacter intestini</name>
    <dbReference type="NCBI Taxonomy" id="1703332"/>
    <lineage>
        <taxon>Bacteria</taxon>
        <taxon>Bacillati</taxon>
        <taxon>Bacillota</taxon>
        <taxon>Clostridia</taxon>
        <taxon>Lachnospirales</taxon>
        <taxon>Lachnospiraceae</taxon>
        <taxon>Butyribacter</taxon>
    </lineage>
</organism>
<name>A0AAW3JV29_9FIRM</name>
<proteinExistence type="predicted"/>
<gene>
    <name evidence="2" type="ORF">APZ18_06200</name>
</gene>
<evidence type="ECO:0000313" key="2">
    <source>
        <dbReference type="EMBL" id="KQC86753.1"/>
    </source>
</evidence>
<sequence length="186" mass="21123">MADIIIAFPKLDDAKNLRKLLVRNGYDVNMVCDSGAQIVSAVNSLDGGIVISGYKFSDMHYSEINDYLPKGFAMLLLASPAKLADCDLDGIVSLAMPFKVQDLLNTLEMMMVQYNRWKKKQKKKPKVRSENDRKVITAAKELLMERNQMTEDEAHHYIQKLSMDSGNNIVETAEMILELNGKEWEF</sequence>
<dbReference type="PROSITE" id="PS50921">
    <property type="entry name" value="ANTAR"/>
    <property type="match status" value="1"/>
</dbReference>
<protein>
    <submittedName>
        <fullName evidence="2">Antitermination regulator</fullName>
    </submittedName>
</protein>
<evidence type="ECO:0000259" key="1">
    <source>
        <dbReference type="PROSITE" id="PS50921"/>
    </source>
</evidence>
<dbReference type="InterPro" id="IPR011006">
    <property type="entry name" value="CheY-like_superfamily"/>
</dbReference>
<dbReference type="InterPro" id="IPR036388">
    <property type="entry name" value="WH-like_DNA-bd_sf"/>
</dbReference>
<accession>A0AAW3JV29</accession>
<dbReference type="Proteomes" id="UP000050833">
    <property type="component" value="Unassembled WGS sequence"/>
</dbReference>
<keyword evidence="3" id="KW-1185">Reference proteome</keyword>
<dbReference type="SMART" id="SM01012">
    <property type="entry name" value="ANTAR"/>
    <property type="match status" value="1"/>
</dbReference>
<dbReference type="InterPro" id="IPR005561">
    <property type="entry name" value="ANTAR"/>
</dbReference>
<dbReference type="Pfam" id="PF03861">
    <property type="entry name" value="ANTAR"/>
    <property type="match status" value="1"/>
</dbReference>
<comment type="caution">
    <text evidence="2">The sequence shown here is derived from an EMBL/GenBank/DDBJ whole genome shotgun (WGS) entry which is preliminary data.</text>
</comment>